<dbReference type="AlphaFoldDB" id="A0A5B8Z0S4"/>
<dbReference type="InterPro" id="IPR027843">
    <property type="entry name" value="DUF4440"/>
</dbReference>
<dbReference type="SUPFAM" id="SSF54427">
    <property type="entry name" value="NTF2-like"/>
    <property type="match status" value="1"/>
</dbReference>
<protein>
    <submittedName>
        <fullName evidence="2">Nuclear transport factor 2 family protein</fullName>
    </submittedName>
</protein>
<organism evidence="2 3">
    <name type="scientific">Cytobacillus dafuensis</name>
    <name type="common">Bacillus dafuensis</name>
    <dbReference type="NCBI Taxonomy" id="1742359"/>
    <lineage>
        <taxon>Bacteria</taxon>
        <taxon>Bacillati</taxon>
        <taxon>Bacillota</taxon>
        <taxon>Bacilli</taxon>
        <taxon>Bacillales</taxon>
        <taxon>Bacillaceae</taxon>
        <taxon>Cytobacillus</taxon>
    </lineage>
</organism>
<evidence type="ECO:0000259" key="1">
    <source>
        <dbReference type="Pfam" id="PF14534"/>
    </source>
</evidence>
<dbReference type="STRING" id="1742359.GCA_001439625_04613"/>
<dbReference type="KEGG" id="bda:FSZ17_04380"/>
<dbReference type="InterPro" id="IPR032710">
    <property type="entry name" value="NTF2-like_dom_sf"/>
</dbReference>
<proteinExistence type="predicted"/>
<feature type="domain" description="DUF4440" evidence="1">
    <location>
        <begin position="12"/>
        <end position="116"/>
    </location>
</feature>
<dbReference type="Proteomes" id="UP000321555">
    <property type="component" value="Chromosome"/>
</dbReference>
<dbReference type="RefSeq" id="WP_057775854.1">
    <property type="nucleotide sequence ID" value="NZ_CP042593.1"/>
</dbReference>
<evidence type="ECO:0000313" key="3">
    <source>
        <dbReference type="Proteomes" id="UP000321555"/>
    </source>
</evidence>
<name>A0A5B8Z0S4_CYTDA</name>
<dbReference type="OrthoDB" id="2864533at2"/>
<sequence>MEHLDKVLDDYFQCWNEAFLSKNGDKLRNYMSKSFVGYWANSNLELPDQYDNTYDIEAVLKQYDNAEKSFEPVSISMRKDGEEFVVIGTETAVIDGKAYPAKCMFVWRREENEWKLLREYIELEK</sequence>
<dbReference type="Gene3D" id="3.10.450.50">
    <property type="match status" value="1"/>
</dbReference>
<dbReference type="EMBL" id="CP042593">
    <property type="protein sequence ID" value="QED46572.1"/>
    <property type="molecule type" value="Genomic_DNA"/>
</dbReference>
<evidence type="ECO:0000313" key="2">
    <source>
        <dbReference type="EMBL" id="QED46572.1"/>
    </source>
</evidence>
<accession>A0A5B8Z0S4</accession>
<dbReference type="Pfam" id="PF14534">
    <property type="entry name" value="DUF4440"/>
    <property type="match status" value="1"/>
</dbReference>
<reference evidence="3" key="1">
    <citation type="submission" date="2019-08" db="EMBL/GenBank/DDBJ databases">
        <authorList>
            <person name="Zheng X."/>
        </authorList>
    </citation>
    <scope>NUCLEOTIDE SEQUENCE [LARGE SCALE GENOMIC DNA]</scope>
    <source>
        <strain evidence="3">FJAT-25496</strain>
    </source>
</reference>
<gene>
    <name evidence="2" type="ORF">FSZ17_04380</name>
</gene>
<keyword evidence="3" id="KW-1185">Reference proteome</keyword>